<accession>A0A074LP44</accession>
<dbReference type="STRING" id="1048983.EL17_21810"/>
<comment type="caution">
    <text evidence="1">The sequence shown here is derived from an EMBL/GenBank/DDBJ whole genome shotgun (WGS) entry which is preliminary data.</text>
</comment>
<proteinExistence type="predicted"/>
<dbReference type="OrthoDB" id="9784774at2"/>
<keyword evidence="2" id="KW-1185">Reference proteome</keyword>
<gene>
    <name evidence="1" type="ORF">EL17_21810</name>
</gene>
<dbReference type="eggNOG" id="COG1061">
    <property type="taxonomic scope" value="Bacteria"/>
</dbReference>
<organism evidence="1 2">
    <name type="scientific">Anditalea andensis</name>
    <dbReference type="NCBI Taxonomy" id="1048983"/>
    <lineage>
        <taxon>Bacteria</taxon>
        <taxon>Pseudomonadati</taxon>
        <taxon>Bacteroidota</taxon>
        <taxon>Cytophagia</taxon>
        <taxon>Cytophagales</taxon>
        <taxon>Cytophagaceae</taxon>
        <taxon>Anditalea</taxon>
    </lineage>
</organism>
<protein>
    <submittedName>
        <fullName evidence="1">Uncharacterized protein</fullName>
    </submittedName>
</protein>
<name>A0A074LP44_9BACT</name>
<dbReference type="Proteomes" id="UP000027821">
    <property type="component" value="Unassembled WGS sequence"/>
</dbReference>
<sequence length="108" mass="12761">MVVAIHLNLALLFIDLIESEEHFPPTMMYPDHAITIQLFHWQAQYVAGPVKEKRLGYVRQRKDQAAVYTRKEKDYLRLYPEIGPHQICPIERLFRFETHSIEPVSIIT</sequence>
<dbReference type="EMBL" id="JMIH01000004">
    <property type="protein sequence ID" value="KEO75672.1"/>
    <property type="molecule type" value="Genomic_DNA"/>
</dbReference>
<reference evidence="1 2" key="1">
    <citation type="submission" date="2014-04" db="EMBL/GenBank/DDBJ databases">
        <title>Characterization and application of a salt tolerant electro-active bacterium.</title>
        <authorList>
            <person name="Yang L."/>
            <person name="Wei S."/>
            <person name="Tay Q.X.M."/>
        </authorList>
    </citation>
    <scope>NUCLEOTIDE SEQUENCE [LARGE SCALE GENOMIC DNA]</scope>
    <source>
        <strain evidence="1 2">LY1</strain>
    </source>
</reference>
<dbReference type="AlphaFoldDB" id="A0A074LP44"/>
<evidence type="ECO:0000313" key="1">
    <source>
        <dbReference type="EMBL" id="KEO75672.1"/>
    </source>
</evidence>
<evidence type="ECO:0000313" key="2">
    <source>
        <dbReference type="Proteomes" id="UP000027821"/>
    </source>
</evidence>
<dbReference type="RefSeq" id="WP_035068472.1">
    <property type="nucleotide sequence ID" value="NZ_JMIH01000004.1"/>
</dbReference>